<organism evidence="1 2">
    <name type="scientific">Mesorhizobium hawassense</name>
    <dbReference type="NCBI Taxonomy" id="1209954"/>
    <lineage>
        <taxon>Bacteria</taxon>
        <taxon>Pseudomonadati</taxon>
        <taxon>Pseudomonadota</taxon>
        <taxon>Alphaproteobacteria</taxon>
        <taxon>Hyphomicrobiales</taxon>
        <taxon>Phyllobacteriaceae</taxon>
        <taxon>Mesorhizobium</taxon>
    </lineage>
</organism>
<proteinExistence type="predicted"/>
<dbReference type="RefSeq" id="WP_112101703.1">
    <property type="nucleotide sequence ID" value="NZ_QMBP01000031.1"/>
</dbReference>
<dbReference type="EMBL" id="QMBP01000031">
    <property type="protein sequence ID" value="RAZ82942.1"/>
    <property type="molecule type" value="Genomic_DNA"/>
</dbReference>
<comment type="caution">
    <text evidence="1">The sequence shown here is derived from an EMBL/GenBank/DDBJ whole genome shotgun (WGS) entry which is preliminary data.</text>
</comment>
<dbReference type="AlphaFoldDB" id="A0A330H761"/>
<accession>A0A330H761</accession>
<dbReference type="OrthoDB" id="141582at2"/>
<gene>
    <name evidence="1" type="ORF">DPM33_33885</name>
</gene>
<reference evidence="2" key="1">
    <citation type="submission" date="2018-06" db="EMBL/GenBank/DDBJ databases">
        <authorList>
            <person name="Helene L.C."/>
            <person name="Dall'Agnol R."/>
            <person name="Delamuta J.R."/>
            <person name="Hungria M."/>
        </authorList>
    </citation>
    <scope>NUCLEOTIDE SEQUENCE [LARGE SCALE GENOMIC DNA]</scope>
    <source>
        <strain evidence="2">AC99b</strain>
    </source>
</reference>
<evidence type="ECO:0000313" key="1">
    <source>
        <dbReference type="EMBL" id="RAZ82942.1"/>
    </source>
</evidence>
<protein>
    <submittedName>
        <fullName evidence="1">Uncharacterized protein</fullName>
    </submittedName>
</protein>
<keyword evidence="2" id="KW-1185">Reference proteome</keyword>
<evidence type="ECO:0000313" key="2">
    <source>
        <dbReference type="Proteomes" id="UP000251558"/>
    </source>
</evidence>
<sequence>MNEREVSELWKQAILAKLYERQPRPVDVAVDDANATVKAAVPDENELFDTIVDDLRRDGLITHSTQRAPEGMVFVAKLTATGIKHYEKTYLSAAPRNAPILAALDRIRDILIGVATGGARIQQIDAEYRTLFGELSDQLAAQGIENPVPFSDLWQWYGRWSSGDLPSYQSRRQFIAELIDPLTARLRSGRAPAIVAPTGWSLVDQQIGIARKKLETAKTEVEYQSVGLVCREALLSLAKEVFVAARHPIFDGKAVGPSDFKRMIEAYIAVELAGGAVEELRKHARSALDLANHTTHKRTAGFRDAAISLEATASVVNIIAIVSGRRDP</sequence>
<reference evidence="1 2" key="2">
    <citation type="submission" date="2018-07" db="EMBL/GenBank/DDBJ databases">
        <title>Diversity of Mesorhizobium strains in Brazil.</title>
        <authorList>
            <person name="Helene L.C.F."/>
            <person name="Dall'Agnol R."/>
            <person name="Delamuta J.R.M."/>
            <person name="Hungria M."/>
        </authorList>
    </citation>
    <scope>NUCLEOTIDE SEQUENCE [LARGE SCALE GENOMIC DNA]</scope>
    <source>
        <strain evidence="1 2">AC99b</strain>
    </source>
</reference>
<dbReference type="Proteomes" id="UP000251558">
    <property type="component" value="Unassembled WGS sequence"/>
</dbReference>
<name>A0A330H761_9HYPH</name>